<feature type="transmembrane region" description="Helical" evidence="13">
    <location>
        <begin position="261"/>
        <end position="283"/>
    </location>
</feature>
<evidence type="ECO:0000256" key="6">
    <source>
        <dbReference type="ARBA" id="ARBA00022989"/>
    </source>
</evidence>
<feature type="transmembrane region" description="Helical" evidence="13">
    <location>
        <begin position="290"/>
        <end position="307"/>
    </location>
</feature>
<keyword evidence="3" id="KW-0813">Transport</keyword>
<evidence type="ECO:0000313" key="14">
    <source>
        <dbReference type="EMBL" id="MXU99467.1"/>
    </source>
</evidence>
<dbReference type="Pfam" id="PF00474">
    <property type="entry name" value="SSF"/>
    <property type="match status" value="1"/>
</dbReference>
<dbReference type="InterPro" id="IPR051163">
    <property type="entry name" value="Sodium:Solute_Symporter_SSF"/>
</dbReference>
<feature type="transmembrane region" description="Helical" evidence="13">
    <location>
        <begin position="6"/>
        <end position="28"/>
    </location>
</feature>
<evidence type="ECO:0000256" key="1">
    <source>
        <dbReference type="ARBA" id="ARBA00004651"/>
    </source>
</evidence>
<dbReference type="InterPro" id="IPR038377">
    <property type="entry name" value="Na/Glc_symporter_sf"/>
</dbReference>
<sequence>MAMSTIFHFPFLWSCLAIGLTGTVYTTLGGLRGVVWTDCMQALVTILVPITLVIKTMYDSQSEVFKPRPLSDFDVGTYALDTTLDFTKDENIWSCLIGALSLHMYRSGMDQMVVQRYMASRTLEDAKWTAGVGMTLFSLSYMSLTGIGILLIYWFRDCDPLLSGSIKQLDQILPFYVKKNFADFPGFSGLFLAGVVSAATSTISSIINSQAAVLYTDVVSQYFTLTELQATRVTRCLAFAAGIAMTLYSAAIPYLGSASRIFMMVNSAVTGPFVGLFLMALIFPCVNSKGAGAATVLAITFQFWLMYNKLFRDVRPQRIPVTLDNCPGNHTALLPKTNNATFVPTPNVPQDLFILLRLSSYWSNSISTILTILLGLAISAVTGGLKTSSKMERLTSDVFLRLWRWMKLMSPANDAVHVSSDGRLRNEDSNGFNPEEMLKLTNETKV</sequence>
<keyword evidence="9 13" id="KW-0472">Membrane</keyword>
<evidence type="ECO:0000256" key="12">
    <source>
        <dbReference type="SAM" id="MobiDB-lite"/>
    </source>
</evidence>
<feature type="transmembrane region" description="Helical" evidence="13">
    <location>
        <begin position="40"/>
        <end position="58"/>
    </location>
</feature>
<keyword evidence="4" id="KW-1003">Cell membrane</keyword>
<proteinExistence type="inferred from homology"/>
<evidence type="ECO:0000256" key="3">
    <source>
        <dbReference type="ARBA" id="ARBA00022448"/>
    </source>
</evidence>
<dbReference type="GO" id="GO:0005886">
    <property type="term" value="C:plasma membrane"/>
    <property type="evidence" value="ECO:0007669"/>
    <property type="project" value="UniProtKB-SubCell"/>
</dbReference>
<dbReference type="PANTHER" id="PTHR42985">
    <property type="entry name" value="SODIUM-COUPLED MONOCARBOXYLATE TRANSPORTER"/>
    <property type="match status" value="1"/>
</dbReference>
<evidence type="ECO:0000256" key="5">
    <source>
        <dbReference type="ARBA" id="ARBA00022692"/>
    </source>
</evidence>
<evidence type="ECO:0000256" key="4">
    <source>
        <dbReference type="ARBA" id="ARBA00022475"/>
    </source>
</evidence>
<evidence type="ECO:0000256" key="11">
    <source>
        <dbReference type="RuleBase" id="RU362091"/>
    </source>
</evidence>
<feature type="compositionally biased region" description="Basic and acidic residues" evidence="12">
    <location>
        <begin position="436"/>
        <end position="446"/>
    </location>
</feature>
<dbReference type="EMBL" id="GIFC01017384">
    <property type="protein sequence ID" value="MXU99467.1"/>
    <property type="molecule type" value="Transcribed_RNA"/>
</dbReference>
<name>A0A6B0VB20_IXORI</name>
<feature type="transmembrane region" description="Helical" evidence="13">
    <location>
        <begin position="236"/>
        <end position="255"/>
    </location>
</feature>
<feature type="transmembrane region" description="Helical" evidence="13">
    <location>
        <begin position="128"/>
        <end position="155"/>
    </location>
</feature>
<evidence type="ECO:0000256" key="10">
    <source>
        <dbReference type="ARBA" id="ARBA00023201"/>
    </source>
</evidence>
<dbReference type="GO" id="GO:0006814">
    <property type="term" value="P:sodium ion transport"/>
    <property type="evidence" value="ECO:0007669"/>
    <property type="project" value="UniProtKB-KW"/>
</dbReference>
<comment type="subcellular location">
    <subcellularLocation>
        <location evidence="1">Cell membrane</location>
        <topology evidence="1">Multi-pass membrane protein</topology>
    </subcellularLocation>
</comment>
<dbReference type="AlphaFoldDB" id="A0A6B0VB20"/>
<organism evidence="14">
    <name type="scientific">Ixodes ricinus</name>
    <name type="common">Common tick</name>
    <name type="synonym">Acarus ricinus</name>
    <dbReference type="NCBI Taxonomy" id="34613"/>
    <lineage>
        <taxon>Eukaryota</taxon>
        <taxon>Metazoa</taxon>
        <taxon>Ecdysozoa</taxon>
        <taxon>Arthropoda</taxon>
        <taxon>Chelicerata</taxon>
        <taxon>Arachnida</taxon>
        <taxon>Acari</taxon>
        <taxon>Parasitiformes</taxon>
        <taxon>Ixodida</taxon>
        <taxon>Ixodoidea</taxon>
        <taxon>Ixodidae</taxon>
        <taxon>Ixodinae</taxon>
        <taxon>Ixodes</taxon>
    </lineage>
</organism>
<protein>
    <submittedName>
        <fullName evidence="14">Putative na+iodide/myo-inositol/multivitamin symporter</fullName>
    </submittedName>
</protein>
<evidence type="ECO:0000256" key="9">
    <source>
        <dbReference type="ARBA" id="ARBA00023136"/>
    </source>
</evidence>
<accession>A0A6B0VB20</accession>
<reference evidence="14" key="1">
    <citation type="submission" date="2019-12" db="EMBL/GenBank/DDBJ databases">
        <title>An insight into the sialome of adult female Ixodes ricinus ticks feeding for 6 days.</title>
        <authorList>
            <person name="Perner J."/>
            <person name="Ribeiro J.M.C."/>
        </authorList>
    </citation>
    <scope>NUCLEOTIDE SEQUENCE</scope>
    <source>
        <strain evidence="14">Semi-engorged</strain>
        <tissue evidence="14">Salivary glands</tissue>
    </source>
</reference>
<keyword evidence="10" id="KW-0739">Sodium transport</keyword>
<dbReference type="GO" id="GO:0015293">
    <property type="term" value="F:symporter activity"/>
    <property type="evidence" value="ECO:0007669"/>
    <property type="project" value="TreeGrafter"/>
</dbReference>
<evidence type="ECO:0000256" key="2">
    <source>
        <dbReference type="ARBA" id="ARBA00006434"/>
    </source>
</evidence>
<comment type="similarity">
    <text evidence="2 11">Belongs to the sodium:solute symporter (SSF) (TC 2.A.21) family.</text>
</comment>
<keyword evidence="7" id="KW-0915">Sodium</keyword>
<keyword evidence="8" id="KW-0406">Ion transport</keyword>
<dbReference type="Gene3D" id="1.20.1730.10">
    <property type="entry name" value="Sodium/glucose cotransporter"/>
    <property type="match status" value="1"/>
</dbReference>
<keyword evidence="5 13" id="KW-0812">Transmembrane</keyword>
<dbReference type="PROSITE" id="PS50283">
    <property type="entry name" value="NA_SOLUT_SYMP_3"/>
    <property type="match status" value="1"/>
</dbReference>
<dbReference type="InterPro" id="IPR001734">
    <property type="entry name" value="Na/solute_symporter"/>
</dbReference>
<feature type="transmembrane region" description="Helical" evidence="13">
    <location>
        <begin position="361"/>
        <end position="385"/>
    </location>
</feature>
<feature type="region of interest" description="Disordered" evidence="12">
    <location>
        <begin position="421"/>
        <end position="446"/>
    </location>
</feature>
<dbReference type="PANTHER" id="PTHR42985:SF40">
    <property type="entry name" value="LD47995P-RELATED"/>
    <property type="match status" value="1"/>
</dbReference>
<keyword evidence="6 13" id="KW-1133">Transmembrane helix</keyword>
<evidence type="ECO:0000256" key="13">
    <source>
        <dbReference type="SAM" id="Phobius"/>
    </source>
</evidence>
<feature type="transmembrane region" description="Helical" evidence="13">
    <location>
        <begin position="190"/>
        <end position="215"/>
    </location>
</feature>
<evidence type="ECO:0000256" key="7">
    <source>
        <dbReference type="ARBA" id="ARBA00023053"/>
    </source>
</evidence>
<evidence type="ECO:0000256" key="8">
    <source>
        <dbReference type="ARBA" id="ARBA00023065"/>
    </source>
</evidence>